<comment type="caution">
    <text evidence="1">The sequence shown here is derived from an EMBL/GenBank/DDBJ whole genome shotgun (WGS) entry which is preliminary data.</text>
</comment>
<dbReference type="AlphaFoldDB" id="A0AAV7H5M1"/>
<keyword evidence="2" id="KW-1185">Reference proteome</keyword>
<proteinExistence type="predicted"/>
<evidence type="ECO:0000313" key="2">
    <source>
        <dbReference type="Proteomes" id="UP000775213"/>
    </source>
</evidence>
<sequence length="118" mass="12675">MQKTWALAMSSGLRVAGGAGDGGRRWLVAVSSNCWQPAAARGGRWPAAAMAVVNGGWWQSQSEEIDLRELLAAGRVSFIAGAAGEEEEEDGDREKTLELPFLSAMARGCLVCRIRRVK</sequence>
<protein>
    <submittedName>
        <fullName evidence="1">Uncharacterized protein</fullName>
    </submittedName>
</protein>
<name>A0AAV7H5M1_DENCH</name>
<accession>A0AAV7H5M1</accession>
<dbReference type="Proteomes" id="UP000775213">
    <property type="component" value="Unassembled WGS sequence"/>
</dbReference>
<reference evidence="1 2" key="1">
    <citation type="journal article" date="2021" name="Hortic Res">
        <title>Chromosome-scale assembly of the Dendrobium chrysotoxum genome enhances the understanding of orchid evolution.</title>
        <authorList>
            <person name="Zhang Y."/>
            <person name="Zhang G.Q."/>
            <person name="Zhang D."/>
            <person name="Liu X.D."/>
            <person name="Xu X.Y."/>
            <person name="Sun W.H."/>
            <person name="Yu X."/>
            <person name="Zhu X."/>
            <person name="Wang Z.W."/>
            <person name="Zhao X."/>
            <person name="Zhong W.Y."/>
            <person name="Chen H."/>
            <person name="Yin W.L."/>
            <person name="Huang T."/>
            <person name="Niu S.C."/>
            <person name="Liu Z.J."/>
        </authorList>
    </citation>
    <scope>NUCLEOTIDE SEQUENCE [LARGE SCALE GENOMIC DNA]</scope>
    <source>
        <strain evidence="1">Lindl</strain>
    </source>
</reference>
<evidence type="ECO:0000313" key="1">
    <source>
        <dbReference type="EMBL" id="KAH0463806.1"/>
    </source>
</evidence>
<organism evidence="1 2">
    <name type="scientific">Dendrobium chrysotoxum</name>
    <name type="common">Orchid</name>
    <dbReference type="NCBI Taxonomy" id="161865"/>
    <lineage>
        <taxon>Eukaryota</taxon>
        <taxon>Viridiplantae</taxon>
        <taxon>Streptophyta</taxon>
        <taxon>Embryophyta</taxon>
        <taxon>Tracheophyta</taxon>
        <taxon>Spermatophyta</taxon>
        <taxon>Magnoliopsida</taxon>
        <taxon>Liliopsida</taxon>
        <taxon>Asparagales</taxon>
        <taxon>Orchidaceae</taxon>
        <taxon>Epidendroideae</taxon>
        <taxon>Malaxideae</taxon>
        <taxon>Dendrobiinae</taxon>
        <taxon>Dendrobium</taxon>
    </lineage>
</organism>
<dbReference type="EMBL" id="JAGFBR010000007">
    <property type="protein sequence ID" value="KAH0463806.1"/>
    <property type="molecule type" value="Genomic_DNA"/>
</dbReference>
<gene>
    <name evidence="1" type="ORF">IEQ34_006592</name>
</gene>